<accession>A0A1R2BLR4</accession>
<protein>
    <submittedName>
        <fullName evidence="1">Uncharacterized protein</fullName>
    </submittedName>
</protein>
<keyword evidence="2" id="KW-1185">Reference proteome</keyword>
<proteinExistence type="predicted"/>
<reference evidence="1 2" key="1">
    <citation type="submission" date="2016-11" db="EMBL/GenBank/DDBJ databases">
        <title>The macronuclear genome of Stentor coeruleus: a giant cell with tiny introns.</title>
        <authorList>
            <person name="Slabodnick M."/>
            <person name="Ruby J.G."/>
            <person name="Reiff S.B."/>
            <person name="Swart E.C."/>
            <person name="Gosai S."/>
            <person name="Prabakaran S."/>
            <person name="Witkowska E."/>
            <person name="Larue G.E."/>
            <person name="Fisher S."/>
            <person name="Freeman R.M."/>
            <person name="Gunawardena J."/>
            <person name="Chu W."/>
            <person name="Stover N.A."/>
            <person name="Gregory B.D."/>
            <person name="Nowacki M."/>
            <person name="Derisi J."/>
            <person name="Roy S.W."/>
            <person name="Marshall W.F."/>
            <person name="Sood P."/>
        </authorList>
    </citation>
    <scope>NUCLEOTIDE SEQUENCE [LARGE SCALE GENOMIC DNA]</scope>
    <source>
        <strain evidence="1">WM001</strain>
    </source>
</reference>
<sequence length="111" mass="11969">MEAENIDSSFADEENYSLLSQGLKNTLGNLQSILHDSKMAKKNAAGEALIESIQRSGVLKDAIEDAERILDKEINTVSSNVKKTLVKRTSTALIKAFNDLVCVSAGITGDL</sequence>
<name>A0A1R2BLR4_9CILI</name>
<dbReference type="Proteomes" id="UP000187209">
    <property type="component" value="Unassembled WGS sequence"/>
</dbReference>
<comment type="caution">
    <text evidence="1">The sequence shown here is derived from an EMBL/GenBank/DDBJ whole genome shotgun (WGS) entry which is preliminary data.</text>
</comment>
<gene>
    <name evidence="1" type="ORF">SteCoe_22561</name>
</gene>
<dbReference type="EMBL" id="MPUH01000557">
    <property type="protein sequence ID" value="OMJ77769.1"/>
    <property type="molecule type" value="Genomic_DNA"/>
</dbReference>
<evidence type="ECO:0000313" key="1">
    <source>
        <dbReference type="EMBL" id="OMJ77769.1"/>
    </source>
</evidence>
<organism evidence="1 2">
    <name type="scientific">Stentor coeruleus</name>
    <dbReference type="NCBI Taxonomy" id="5963"/>
    <lineage>
        <taxon>Eukaryota</taxon>
        <taxon>Sar</taxon>
        <taxon>Alveolata</taxon>
        <taxon>Ciliophora</taxon>
        <taxon>Postciliodesmatophora</taxon>
        <taxon>Heterotrichea</taxon>
        <taxon>Heterotrichida</taxon>
        <taxon>Stentoridae</taxon>
        <taxon>Stentor</taxon>
    </lineage>
</organism>
<evidence type="ECO:0000313" key="2">
    <source>
        <dbReference type="Proteomes" id="UP000187209"/>
    </source>
</evidence>
<dbReference type="AlphaFoldDB" id="A0A1R2BLR4"/>